<accession>A0A2P2MXS2</accession>
<sequence length="31" mass="3959">MAHKFPRISFFQRWSILFKCIFHYGMIFWYG</sequence>
<evidence type="ECO:0000313" key="2">
    <source>
        <dbReference type="EMBL" id="MBX35031.1"/>
    </source>
</evidence>
<keyword evidence="1" id="KW-0812">Transmembrane</keyword>
<dbReference type="EMBL" id="GGEC01054547">
    <property type="protein sequence ID" value="MBX35031.1"/>
    <property type="molecule type" value="Transcribed_RNA"/>
</dbReference>
<organism evidence="2">
    <name type="scientific">Rhizophora mucronata</name>
    <name type="common">Asiatic mangrove</name>
    <dbReference type="NCBI Taxonomy" id="61149"/>
    <lineage>
        <taxon>Eukaryota</taxon>
        <taxon>Viridiplantae</taxon>
        <taxon>Streptophyta</taxon>
        <taxon>Embryophyta</taxon>
        <taxon>Tracheophyta</taxon>
        <taxon>Spermatophyta</taxon>
        <taxon>Magnoliopsida</taxon>
        <taxon>eudicotyledons</taxon>
        <taxon>Gunneridae</taxon>
        <taxon>Pentapetalae</taxon>
        <taxon>rosids</taxon>
        <taxon>fabids</taxon>
        <taxon>Malpighiales</taxon>
        <taxon>Rhizophoraceae</taxon>
        <taxon>Rhizophora</taxon>
    </lineage>
</organism>
<keyword evidence="1" id="KW-1133">Transmembrane helix</keyword>
<reference evidence="2" key="1">
    <citation type="submission" date="2018-02" db="EMBL/GenBank/DDBJ databases">
        <title>Rhizophora mucronata_Transcriptome.</title>
        <authorList>
            <person name="Meera S.P."/>
            <person name="Sreeshan A."/>
            <person name="Augustine A."/>
        </authorList>
    </citation>
    <scope>NUCLEOTIDE SEQUENCE</scope>
    <source>
        <tissue evidence="2">Leaf</tissue>
    </source>
</reference>
<proteinExistence type="predicted"/>
<name>A0A2P2MXS2_RHIMU</name>
<evidence type="ECO:0000256" key="1">
    <source>
        <dbReference type="SAM" id="Phobius"/>
    </source>
</evidence>
<feature type="transmembrane region" description="Helical" evidence="1">
    <location>
        <begin position="12"/>
        <end position="30"/>
    </location>
</feature>
<keyword evidence="1" id="KW-0472">Membrane</keyword>
<dbReference type="AlphaFoldDB" id="A0A2P2MXS2"/>
<protein>
    <submittedName>
        <fullName evidence="2">Uncharacterized protein</fullName>
    </submittedName>
</protein>